<sequence length="239" mass="27811">MNLEITIPVLNEEETIKEKIKEMIEYTQKNILNKNISFIIADNGSTDRTEQYSMDLIKEYSNLRYIKLPEKGVGLALRTSWIESKADYVGYMDLDIATDLKALITVVDELEKGTKIINGSRLLKESEVINRTLLREVTSRGFNFLLKLILKIKFTDGMCGFKFFDRKVAQELINTGIDTKGWFFSTEMLVKAEWKNIKIKEIPVKWTDDRKSKVKILSLSSNYLKSIFKLKKEKKEFIK</sequence>
<dbReference type="PANTHER" id="PTHR10859">
    <property type="entry name" value="GLYCOSYL TRANSFERASE"/>
    <property type="match status" value="1"/>
</dbReference>
<reference evidence="2 3" key="1">
    <citation type="submission" date="2015-11" db="EMBL/GenBank/DDBJ databases">
        <authorList>
            <person name="Kook J.-K."/>
            <person name="Park S.-N."/>
            <person name="Lim Y.K."/>
            <person name="Jo E."/>
        </authorList>
    </citation>
    <scope>NUCLEOTIDE SEQUENCE [LARGE SCALE GENOMIC DNA]</scope>
    <source>
        <strain evidence="2 3">ChDC F306</strain>
    </source>
</reference>
<protein>
    <submittedName>
        <fullName evidence="2">Glycosyltransferase</fullName>
    </submittedName>
</protein>
<name>A0AAC8WGC7_FUSNP</name>
<dbReference type="PANTHER" id="PTHR10859:SF91">
    <property type="entry name" value="DOLICHYL-PHOSPHATE BETA-GLUCOSYLTRANSFERASE"/>
    <property type="match status" value="1"/>
</dbReference>
<dbReference type="InterPro" id="IPR029044">
    <property type="entry name" value="Nucleotide-diphossugar_trans"/>
</dbReference>
<dbReference type="SUPFAM" id="SSF53448">
    <property type="entry name" value="Nucleotide-diphospho-sugar transferases"/>
    <property type="match status" value="1"/>
</dbReference>
<gene>
    <name evidence="2" type="ORF">RO02_08795</name>
</gene>
<dbReference type="RefSeq" id="WP_060496509.1">
    <property type="nucleotide sequence ID" value="NZ_CP013121.1"/>
</dbReference>
<evidence type="ECO:0000313" key="2">
    <source>
        <dbReference type="EMBL" id="ALM94713.1"/>
    </source>
</evidence>
<evidence type="ECO:0000259" key="1">
    <source>
        <dbReference type="Pfam" id="PF00535"/>
    </source>
</evidence>
<dbReference type="Pfam" id="PF00535">
    <property type="entry name" value="Glycos_transf_2"/>
    <property type="match status" value="1"/>
</dbReference>
<organism evidence="2 3">
    <name type="scientific">Fusobacterium nucleatum subsp. polymorphum</name>
    <name type="common">Fusobacterium polymorphum</name>
    <dbReference type="NCBI Taxonomy" id="76857"/>
    <lineage>
        <taxon>Bacteria</taxon>
        <taxon>Fusobacteriati</taxon>
        <taxon>Fusobacteriota</taxon>
        <taxon>Fusobacteriia</taxon>
        <taxon>Fusobacteriales</taxon>
        <taxon>Fusobacteriaceae</taxon>
        <taxon>Fusobacterium</taxon>
    </lineage>
</organism>
<dbReference type="InterPro" id="IPR001173">
    <property type="entry name" value="Glyco_trans_2-like"/>
</dbReference>
<evidence type="ECO:0000313" key="3">
    <source>
        <dbReference type="Proteomes" id="UP000067061"/>
    </source>
</evidence>
<dbReference type="AlphaFoldDB" id="A0AAC8WGC7"/>
<dbReference type="EMBL" id="CP013121">
    <property type="protein sequence ID" value="ALM94713.1"/>
    <property type="molecule type" value="Genomic_DNA"/>
</dbReference>
<accession>A0AAC8WGC7</accession>
<dbReference type="Proteomes" id="UP000067061">
    <property type="component" value="Chromosome"/>
</dbReference>
<feature type="domain" description="Glycosyltransferase 2-like" evidence="1">
    <location>
        <begin position="5"/>
        <end position="172"/>
    </location>
</feature>
<dbReference type="Gene3D" id="3.90.550.10">
    <property type="entry name" value="Spore Coat Polysaccharide Biosynthesis Protein SpsA, Chain A"/>
    <property type="match status" value="1"/>
</dbReference>
<proteinExistence type="predicted"/>
<dbReference type="GO" id="GO:0006487">
    <property type="term" value="P:protein N-linked glycosylation"/>
    <property type="evidence" value="ECO:0007669"/>
    <property type="project" value="TreeGrafter"/>
</dbReference>